<feature type="compositionally biased region" description="Basic and acidic residues" evidence="1">
    <location>
        <begin position="198"/>
        <end position="210"/>
    </location>
</feature>
<dbReference type="AlphaFoldDB" id="A0A7S3KZD2"/>
<organism evidence="2">
    <name type="scientific">Amphora coffeiformis</name>
    <dbReference type="NCBI Taxonomy" id="265554"/>
    <lineage>
        <taxon>Eukaryota</taxon>
        <taxon>Sar</taxon>
        <taxon>Stramenopiles</taxon>
        <taxon>Ochrophyta</taxon>
        <taxon>Bacillariophyta</taxon>
        <taxon>Bacillariophyceae</taxon>
        <taxon>Bacillariophycidae</taxon>
        <taxon>Thalassiophysales</taxon>
        <taxon>Catenulaceae</taxon>
        <taxon>Amphora</taxon>
    </lineage>
</organism>
<reference evidence="2" key="1">
    <citation type="submission" date="2021-01" db="EMBL/GenBank/DDBJ databases">
        <authorList>
            <person name="Corre E."/>
            <person name="Pelletier E."/>
            <person name="Niang G."/>
            <person name="Scheremetjew M."/>
            <person name="Finn R."/>
            <person name="Kale V."/>
            <person name="Holt S."/>
            <person name="Cochrane G."/>
            <person name="Meng A."/>
            <person name="Brown T."/>
            <person name="Cohen L."/>
        </authorList>
    </citation>
    <scope>NUCLEOTIDE SEQUENCE</scope>
    <source>
        <strain evidence="2">CCMP127</strain>
    </source>
</reference>
<evidence type="ECO:0000256" key="1">
    <source>
        <dbReference type="SAM" id="MobiDB-lite"/>
    </source>
</evidence>
<sequence length="335" mass="37989">MSVSHSTSLFDVVSSSAMAEENHKTVTEVAAKSAPVIKQWVDWIPQDNKSQDEDDTKLTSLDVTESHWTTESVPDEDWNSVVQEDDDMMIVVPHAMLIENDPALQHELLLEDDQYQNDTSHSHNSTDGGGVVDVQAQQRLLYERMKASWQTRRMLRPHIQQRASLVSVLKSIEDSSVTLRRHVLAGASSSSATAAHNAKPEKMTSKDKKVSLHSSSSNKNDDNDDDMMICDDPNDQEMLVSALTQDYDEDEQADELEGLDDGVVDSHNCKKQSNSNEEDIMYTYVRNHHDHDDVMMMMIPEEDLPEPPELTPEDIDKVDFFWLVRTEQENSSHHQ</sequence>
<feature type="compositionally biased region" description="Low complexity" evidence="1">
    <location>
        <begin position="187"/>
        <end position="197"/>
    </location>
</feature>
<gene>
    <name evidence="2" type="ORF">ACOF00016_LOCUS1562</name>
</gene>
<name>A0A7S3KZD2_9STRA</name>
<accession>A0A7S3KZD2</accession>
<feature type="region of interest" description="Disordered" evidence="1">
    <location>
        <begin position="187"/>
        <end position="232"/>
    </location>
</feature>
<dbReference type="EMBL" id="HBIM01001786">
    <property type="protein sequence ID" value="CAE0403353.1"/>
    <property type="molecule type" value="Transcribed_RNA"/>
</dbReference>
<protein>
    <submittedName>
        <fullName evidence="2">Uncharacterized protein</fullName>
    </submittedName>
</protein>
<feature type="compositionally biased region" description="Acidic residues" evidence="1">
    <location>
        <begin position="222"/>
        <end position="232"/>
    </location>
</feature>
<evidence type="ECO:0000313" key="2">
    <source>
        <dbReference type="EMBL" id="CAE0403353.1"/>
    </source>
</evidence>
<proteinExistence type="predicted"/>